<evidence type="ECO:0000313" key="2">
    <source>
        <dbReference type="EMBL" id="KAK8875432.1"/>
    </source>
</evidence>
<reference evidence="2 3" key="1">
    <citation type="submission" date="2024-04" db="EMBL/GenBank/DDBJ databases">
        <title>Tritrichomonas musculus Genome.</title>
        <authorList>
            <person name="Alves-Ferreira E."/>
            <person name="Grigg M."/>
            <person name="Lorenzi H."/>
            <person name="Galac M."/>
        </authorList>
    </citation>
    <scope>NUCLEOTIDE SEQUENCE [LARGE SCALE GENOMIC DNA]</scope>
    <source>
        <strain evidence="2 3">EAF2021</strain>
    </source>
</reference>
<proteinExistence type="predicted"/>
<evidence type="ECO:0000313" key="3">
    <source>
        <dbReference type="Proteomes" id="UP001470230"/>
    </source>
</evidence>
<evidence type="ECO:0000256" key="1">
    <source>
        <dbReference type="SAM" id="MobiDB-lite"/>
    </source>
</evidence>
<feature type="region of interest" description="Disordered" evidence="1">
    <location>
        <begin position="253"/>
        <end position="293"/>
    </location>
</feature>
<feature type="compositionally biased region" description="Low complexity" evidence="1">
    <location>
        <begin position="11"/>
        <end position="29"/>
    </location>
</feature>
<name>A0ABR2JD19_9EUKA</name>
<accession>A0ABR2JD19</accession>
<keyword evidence="3" id="KW-1185">Reference proteome</keyword>
<feature type="region of interest" description="Disordered" evidence="1">
    <location>
        <begin position="1"/>
        <end position="42"/>
    </location>
</feature>
<dbReference type="EMBL" id="JAPFFF010000012">
    <property type="protein sequence ID" value="KAK8875432.1"/>
    <property type="molecule type" value="Genomic_DNA"/>
</dbReference>
<feature type="compositionally biased region" description="Polar residues" evidence="1">
    <location>
        <begin position="30"/>
        <end position="41"/>
    </location>
</feature>
<evidence type="ECO:0008006" key="4">
    <source>
        <dbReference type="Google" id="ProtNLM"/>
    </source>
</evidence>
<comment type="caution">
    <text evidence="2">The sequence shown here is derived from an EMBL/GenBank/DDBJ whole genome shotgun (WGS) entry which is preliminary data.</text>
</comment>
<organism evidence="2 3">
    <name type="scientific">Tritrichomonas musculus</name>
    <dbReference type="NCBI Taxonomy" id="1915356"/>
    <lineage>
        <taxon>Eukaryota</taxon>
        <taxon>Metamonada</taxon>
        <taxon>Parabasalia</taxon>
        <taxon>Tritrichomonadida</taxon>
        <taxon>Tritrichomonadidae</taxon>
        <taxon>Tritrichomonas</taxon>
    </lineage>
</organism>
<sequence>MDEKPQRNQRQRSPNNRSRNPNYRPRNQNKGPPNSDSQPQGKQYIALYPVTGKESVEAISEGIKEKSELSIKPEIKRLFPDESIGIITVEDKRTFSNILKNSSKLGIDLLISGVQANLLHFFFKRIKDLNGDLTDTTLDVSNIQEKLGADRQFNINESIQTILYAFSVKYFEQRNQIETLILDNNNITNPGCGYNIPFLFKNIKTISIAGNHINRLSLARTKNKIEVIPHSNEANNEDIKNNDEGEVIKEDYKKEQQSNGHNLPNAKDNDYNEGEGGENELPHNNFKPNQDHKYDYEDSKEAHFKKPLDLPPSFAQLNTRFQTVTINKEQNQYFIDLVLALFDPNQNIDASTFYAPTATFSYTVSEKIELTNEPLYNFLKANDHNLVDISSGNIKRIGSNLFFNRNEIFRKGLKYKSLDQITVMPTVAIGSQLFAVVANITLTIEYTDNNGTTSLDVNSINTLTIQLNESSYQILSHQIFFYC</sequence>
<gene>
    <name evidence="2" type="ORF">M9Y10_005597</name>
</gene>
<dbReference type="Proteomes" id="UP001470230">
    <property type="component" value="Unassembled WGS sequence"/>
</dbReference>
<protein>
    <recommendedName>
        <fullName evidence="4">NTF2 domain-containing protein</fullName>
    </recommendedName>
</protein>